<evidence type="ECO:0000256" key="1">
    <source>
        <dbReference type="ARBA" id="ARBA00022737"/>
    </source>
</evidence>
<protein>
    <submittedName>
        <fullName evidence="3">MucBP domain-containing protein</fullName>
    </submittedName>
</protein>
<dbReference type="InterPro" id="IPR009459">
    <property type="entry name" value="MucBP_dom"/>
</dbReference>
<name>A0ABY5BUX4_9LACO</name>
<organism evidence="3 4">
    <name type="scientific">Fructilactobacillus hinvesii</name>
    <dbReference type="NCBI Taxonomy" id="2940300"/>
    <lineage>
        <taxon>Bacteria</taxon>
        <taxon>Bacillati</taxon>
        <taxon>Bacillota</taxon>
        <taxon>Bacilli</taxon>
        <taxon>Lactobacillales</taxon>
        <taxon>Lactobacillaceae</taxon>
        <taxon>Fructilactobacillus</taxon>
    </lineage>
</organism>
<keyword evidence="1" id="KW-0677">Repeat</keyword>
<accession>A0ABY5BUX4</accession>
<evidence type="ECO:0000313" key="4">
    <source>
        <dbReference type="Proteomes" id="UP001057025"/>
    </source>
</evidence>
<keyword evidence="4" id="KW-1185">Reference proteome</keyword>
<evidence type="ECO:0000259" key="2">
    <source>
        <dbReference type="Pfam" id="PF06458"/>
    </source>
</evidence>
<dbReference type="Pfam" id="PF06458">
    <property type="entry name" value="MucBP"/>
    <property type="match status" value="1"/>
</dbReference>
<dbReference type="EMBL" id="CP097118">
    <property type="protein sequence ID" value="USS87463.1"/>
    <property type="molecule type" value="Genomic_DNA"/>
</dbReference>
<sequence length="79" mass="8676">MGPRQRVTASQTIIVHYQDTDGKAIEGLSDKQITGEVGDPYVIDTPDDVPGYKYQKSTIPLQGTFTADQSAVVTYQKNQ</sequence>
<dbReference type="Proteomes" id="UP001057025">
    <property type="component" value="Chromosome"/>
</dbReference>
<evidence type="ECO:0000313" key="3">
    <source>
        <dbReference type="EMBL" id="USS87463.1"/>
    </source>
</evidence>
<proteinExistence type="predicted"/>
<dbReference type="Gene3D" id="3.10.20.320">
    <property type="entry name" value="Putative peptidoglycan bound protein (lpxtg motif)"/>
    <property type="match status" value="1"/>
</dbReference>
<reference evidence="3" key="1">
    <citation type="submission" date="2022-05" db="EMBL/GenBank/DDBJ databases">
        <authorList>
            <person name="Oliphant S.A."/>
            <person name="Watson-Haigh N.S."/>
            <person name="Sumby K.M."/>
            <person name="Gardner J.M."/>
            <person name="Jiranek V."/>
        </authorList>
    </citation>
    <scope>NUCLEOTIDE SEQUENCE</scope>
    <source>
        <strain evidence="3">KI11_C11</strain>
    </source>
</reference>
<dbReference type="RefSeq" id="WP_252796759.1">
    <property type="nucleotide sequence ID" value="NZ_CP097118.1"/>
</dbReference>
<feature type="domain" description="MucBP" evidence="2">
    <location>
        <begin position="12"/>
        <end position="75"/>
    </location>
</feature>
<gene>
    <name evidence="3" type="ORF">M3M39_04905</name>
</gene>